<gene>
    <name evidence="2" type="ORF">GCM10007298_04130</name>
</gene>
<dbReference type="Proteomes" id="UP000632454">
    <property type="component" value="Unassembled WGS sequence"/>
</dbReference>
<dbReference type="CDD" id="cd00531">
    <property type="entry name" value="NTF2_like"/>
    <property type="match status" value="1"/>
</dbReference>
<dbReference type="EMBL" id="BMCS01000001">
    <property type="protein sequence ID" value="GGF11312.1"/>
    <property type="molecule type" value="Genomic_DNA"/>
</dbReference>
<name>A0ABQ1U676_9NOCA</name>
<dbReference type="RefSeq" id="WP_188486459.1">
    <property type="nucleotide sequence ID" value="NZ_BMCS01000001.1"/>
</dbReference>
<evidence type="ECO:0000313" key="2">
    <source>
        <dbReference type="EMBL" id="GGF11312.1"/>
    </source>
</evidence>
<dbReference type="Pfam" id="PF13577">
    <property type="entry name" value="SnoaL_4"/>
    <property type="match status" value="1"/>
</dbReference>
<reference evidence="3" key="1">
    <citation type="journal article" date="2019" name="Int. J. Syst. Evol. Microbiol.">
        <title>The Global Catalogue of Microorganisms (GCM) 10K type strain sequencing project: providing services to taxonomists for standard genome sequencing and annotation.</title>
        <authorList>
            <consortium name="The Broad Institute Genomics Platform"/>
            <consortium name="The Broad Institute Genome Sequencing Center for Infectious Disease"/>
            <person name="Wu L."/>
            <person name="Ma J."/>
        </authorList>
    </citation>
    <scope>NUCLEOTIDE SEQUENCE [LARGE SCALE GENOMIC DNA]</scope>
    <source>
        <strain evidence="3">CCM 7855</strain>
    </source>
</reference>
<accession>A0ABQ1U676</accession>
<evidence type="ECO:0000259" key="1">
    <source>
        <dbReference type="Pfam" id="PF13577"/>
    </source>
</evidence>
<dbReference type="InterPro" id="IPR037401">
    <property type="entry name" value="SnoaL-like"/>
</dbReference>
<evidence type="ECO:0000313" key="3">
    <source>
        <dbReference type="Proteomes" id="UP000632454"/>
    </source>
</evidence>
<proteinExistence type="predicted"/>
<comment type="caution">
    <text evidence="2">The sequence shown here is derived from an EMBL/GenBank/DDBJ whole genome shotgun (WGS) entry which is preliminary data.</text>
</comment>
<keyword evidence="3" id="KW-1185">Reference proteome</keyword>
<organism evidence="2 3">
    <name type="scientific">Williamsia phyllosphaerae</name>
    <dbReference type="NCBI Taxonomy" id="885042"/>
    <lineage>
        <taxon>Bacteria</taxon>
        <taxon>Bacillati</taxon>
        <taxon>Actinomycetota</taxon>
        <taxon>Actinomycetes</taxon>
        <taxon>Mycobacteriales</taxon>
        <taxon>Nocardiaceae</taxon>
        <taxon>Williamsia</taxon>
    </lineage>
</organism>
<sequence length="209" mass="24186">MSDTETRLAALERDLDDLRSREAIRDVLHRYCRGVDRLDAEVLKACYHDDAYDTHWFANGPAQPFAEWVVAEVLPHAHTTVHSLTNEIIEFAGDRAFVESHVHVLHEMAVPGQNPDKPYLHQLVECRYIDIFERREGIWKILYRHSLVDNTVEFEVPVYPVPLPEPAMGKRTKDDAVYAGFDLEKLRPEDIRMNFFAPFVERNSAEAQS</sequence>
<dbReference type="SUPFAM" id="SSF54427">
    <property type="entry name" value="NTF2-like"/>
    <property type="match status" value="1"/>
</dbReference>
<protein>
    <recommendedName>
        <fullName evidence="1">SnoaL-like domain-containing protein</fullName>
    </recommendedName>
</protein>
<feature type="domain" description="SnoaL-like" evidence="1">
    <location>
        <begin position="17"/>
        <end position="145"/>
    </location>
</feature>
<dbReference type="Gene3D" id="3.10.450.50">
    <property type="match status" value="1"/>
</dbReference>
<dbReference type="InterPro" id="IPR032710">
    <property type="entry name" value="NTF2-like_dom_sf"/>
</dbReference>